<dbReference type="PANTHER" id="PTHR39211">
    <property type="entry name" value="CHROMOSOME 7, WHOLE GENOME SHOTGUN SEQUENCE"/>
    <property type="match status" value="1"/>
</dbReference>
<reference evidence="1" key="1">
    <citation type="submission" date="2021-06" db="EMBL/GenBank/DDBJ databases">
        <authorList>
            <person name="Kallberg Y."/>
            <person name="Tangrot J."/>
            <person name="Rosling A."/>
        </authorList>
    </citation>
    <scope>NUCLEOTIDE SEQUENCE</scope>
    <source>
        <strain evidence="1">CL551</strain>
    </source>
</reference>
<dbReference type="Proteomes" id="UP000789342">
    <property type="component" value="Unassembled WGS sequence"/>
</dbReference>
<gene>
    <name evidence="1" type="ORF">AMORRO_LOCUS14192</name>
</gene>
<keyword evidence="2" id="KW-1185">Reference proteome</keyword>
<comment type="caution">
    <text evidence="1">The sequence shown here is derived from an EMBL/GenBank/DDBJ whole genome shotgun (WGS) entry which is preliminary data.</text>
</comment>
<protein>
    <submittedName>
        <fullName evidence="1">13005_t:CDS:1</fullName>
    </submittedName>
</protein>
<dbReference type="PANTHER" id="PTHR39211:SF1">
    <property type="entry name" value="ABNORMAL SPINDLE-LIKE MICROCEPHALY-ASSOCIATED PROTEIN ASH DOMAIN-CONTAINING PROTEIN"/>
    <property type="match status" value="1"/>
</dbReference>
<name>A0A9N9IEA9_9GLOM</name>
<dbReference type="EMBL" id="CAJVPV010027156">
    <property type="protein sequence ID" value="CAG8733407.1"/>
    <property type="molecule type" value="Genomic_DNA"/>
</dbReference>
<feature type="non-terminal residue" evidence="1">
    <location>
        <position position="375"/>
    </location>
</feature>
<dbReference type="OrthoDB" id="252265at2759"/>
<sequence length="375" mass="44814">FQTNLDYDDPTEIVFSTSQTSAKLFKSLTVEPESNVRVYIRFRPQPSREFQELYHQRNPDLFEEKTVEIYVNCRLVKDYQKTVILKAECRMPSLVVEYEEFDSFKGKISRRDINSKEDDEWIIQFNQDFREIKIKNLLQIPLEYEIVNDTMYFVLEFPTENKIITSESFHDVIVRPNIKSLIKNVESVRREKYIQENITVYNRNRPLENYWIALRISFGYVSNFQLASGYKVSYAFSMLENHTVRFLSDFNQNLHLFVPSETPNDEQTNKKMVDLRFQYYFIVDQLVYYATIKTSENWFQLASLLFGTVLGRQTFQKFGPAYLKKPDNTEQDVKVWPEILVKWVSPLNYFISFFPYQNPMLETLKELHKNLITIL</sequence>
<evidence type="ECO:0000313" key="2">
    <source>
        <dbReference type="Proteomes" id="UP000789342"/>
    </source>
</evidence>
<dbReference type="AlphaFoldDB" id="A0A9N9IEA9"/>
<evidence type="ECO:0000313" key="1">
    <source>
        <dbReference type="EMBL" id="CAG8733407.1"/>
    </source>
</evidence>
<accession>A0A9N9IEA9</accession>
<organism evidence="1 2">
    <name type="scientific">Acaulospora morrowiae</name>
    <dbReference type="NCBI Taxonomy" id="94023"/>
    <lineage>
        <taxon>Eukaryota</taxon>
        <taxon>Fungi</taxon>
        <taxon>Fungi incertae sedis</taxon>
        <taxon>Mucoromycota</taxon>
        <taxon>Glomeromycotina</taxon>
        <taxon>Glomeromycetes</taxon>
        <taxon>Diversisporales</taxon>
        <taxon>Acaulosporaceae</taxon>
        <taxon>Acaulospora</taxon>
    </lineage>
</organism>
<proteinExistence type="predicted"/>